<evidence type="ECO:0000313" key="1">
    <source>
        <dbReference type="EnsemblPlants" id="cds.evm.model.10.170"/>
    </source>
</evidence>
<dbReference type="Gramene" id="evm.model.10.170">
    <property type="protein sequence ID" value="cds.evm.model.10.170"/>
    <property type="gene ID" value="evm.TU.10.170"/>
</dbReference>
<evidence type="ECO:0000313" key="2">
    <source>
        <dbReference type="Proteomes" id="UP000596661"/>
    </source>
</evidence>
<organism evidence="1 2">
    <name type="scientific">Cannabis sativa</name>
    <name type="common">Hemp</name>
    <name type="synonym">Marijuana</name>
    <dbReference type="NCBI Taxonomy" id="3483"/>
    <lineage>
        <taxon>Eukaryota</taxon>
        <taxon>Viridiplantae</taxon>
        <taxon>Streptophyta</taxon>
        <taxon>Embryophyta</taxon>
        <taxon>Tracheophyta</taxon>
        <taxon>Spermatophyta</taxon>
        <taxon>Magnoliopsida</taxon>
        <taxon>eudicotyledons</taxon>
        <taxon>Gunneridae</taxon>
        <taxon>Pentapetalae</taxon>
        <taxon>rosids</taxon>
        <taxon>fabids</taxon>
        <taxon>Rosales</taxon>
        <taxon>Cannabaceae</taxon>
        <taxon>Cannabis</taxon>
    </lineage>
</organism>
<accession>A0A803QKL8</accession>
<dbReference type="EMBL" id="UZAU01000789">
    <property type="status" value="NOT_ANNOTATED_CDS"/>
    <property type="molecule type" value="Genomic_DNA"/>
</dbReference>
<reference evidence="1" key="1">
    <citation type="submission" date="2021-03" db="UniProtKB">
        <authorList>
            <consortium name="EnsemblPlants"/>
        </authorList>
    </citation>
    <scope>IDENTIFICATION</scope>
</reference>
<evidence type="ECO:0008006" key="3">
    <source>
        <dbReference type="Google" id="ProtNLM"/>
    </source>
</evidence>
<proteinExistence type="predicted"/>
<dbReference type="Proteomes" id="UP000596661">
    <property type="component" value="Unassembled WGS sequence"/>
</dbReference>
<sequence>MKALPFTSPVLWTSMHYSKTSYLTMLKRCHDIAFINTLVGINKLQHWHHATFGQLKEQIKDSHKHVAALHNSSRSDPDHLQAVQSSEQILDELLAKEEDYWHQRSRISWLQLRFQHKVLPPTCRIVKKNNQPKLIDANGNVQTSSQALLAITSDYYQDLFTSNGVDQESLDIILDKIPSVIDHESQMFLSSPFTATDVHSALKTMSDDKSPGLDGLSVMFYTNYWHIRVNKSSRCF</sequence>
<dbReference type="AlphaFoldDB" id="A0A803QKL8"/>
<protein>
    <recommendedName>
        <fullName evidence="3">Reverse transcriptase</fullName>
    </recommendedName>
</protein>
<name>A0A803QKL8_CANSA</name>
<dbReference type="EnsemblPlants" id="evm.model.10.170">
    <property type="protein sequence ID" value="cds.evm.model.10.170"/>
    <property type="gene ID" value="evm.TU.10.170"/>
</dbReference>
<keyword evidence="2" id="KW-1185">Reference proteome</keyword>